<sequence>MNDYYTNEDMLAYSGTLIVPIYEEDPVPAFITEALSCDLRAEIRRTSGALTTVHTLGKMQPNILCFVGMGKKDQISYGAAKHALGCAFYAQKQDCGCWIDAAICDALSPEEAARAAGFASIYSTYRFTKINAPHPKELTVTFFSDAQVEASVKDGIQIAQCVNHARQLGNLPSNYLTPEAFVEEARRLAQELSLSIEVLDRNALREMGAGALLGVNQGSGKGAYLITLTYTNAGDAPYTALVGKGITFDSGGYTLKPRTSMSGMKYDMCGAANALCTLELAARRQAKVNLMAVLAVTENMIGPDAYTVDDVLVSLSGQTIEVTNTDAEGRLILCDALTHASNKQAARIIDLATLTGACITALGERYTGAFTNAEPFLQALSDAAKASGELLWQLPLDEEFRQQLRTSTVADLVNAVPNGKGGSSLAAAFLEAFIPEGVEWIHLDIAGPAETNGSASAAKGATGVMIETLNRLLCS</sequence>
<reference evidence="10" key="1">
    <citation type="submission" date="2023-06" db="EMBL/GenBank/DDBJ databases">
        <title>Identification and characterization of horizontal gene transfer across gut microbiota members of farm animals based on homology search.</title>
        <authorList>
            <person name="Schwarzerova J."/>
            <person name="Nykrynova M."/>
            <person name="Jureckova K."/>
            <person name="Cejkova D."/>
            <person name="Rychlik I."/>
        </authorList>
    </citation>
    <scope>NUCLEOTIDE SEQUENCE</scope>
    <source>
        <strain evidence="10">ET39</strain>
    </source>
</reference>
<evidence type="ECO:0000256" key="7">
    <source>
        <dbReference type="ARBA" id="ARBA00050021"/>
    </source>
</evidence>
<dbReference type="Gene3D" id="3.40.630.10">
    <property type="entry name" value="Zn peptidases"/>
    <property type="match status" value="1"/>
</dbReference>
<dbReference type="GO" id="GO:0004177">
    <property type="term" value="F:aminopeptidase activity"/>
    <property type="evidence" value="ECO:0007669"/>
    <property type="project" value="UniProtKB-KW"/>
</dbReference>
<organism evidence="10 11">
    <name type="scientific">Amedibacillus dolichus</name>
    <dbReference type="NCBI Taxonomy" id="31971"/>
    <lineage>
        <taxon>Bacteria</taxon>
        <taxon>Bacillati</taxon>
        <taxon>Bacillota</taxon>
        <taxon>Erysipelotrichia</taxon>
        <taxon>Erysipelotrichales</taxon>
        <taxon>Erysipelotrichaceae</taxon>
        <taxon>Amedibacillus</taxon>
    </lineage>
</organism>
<dbReference type="PRINTS" id="PR00481">
    <property type="entry name" value="LAMNOPPTDASE"/>
</dbReference>
<keyword evidence="3" id="KW-0645">Protease</keyword>
<evidence type="ECO:0000256" key="2">
    <source>
        <dbReference type="ARBA" id="ARBA00022438"/>
    </source>
</evidence>
<dbReference type="InterPro" id="IPR008283">
    <property type="entry name" value="Peptidase_M17_N"/>
</dbReference>
<evidence type="ECO:0000256" key="8">
    <source>
        <dbReference type="ARBA" id="ARBA00050061"/>
    </source>
</evidence>
<name>A0ABT7UCW0_9FIRM</name>
<comment type="caution">
    <text evidence="10">The sequence shown here is derived from an EMBL/GenBank/DDBJ whole genome shotgun (WGS) entry which is preliminary data.</text>
</comment>
<dbReference type="CDD" id="cd00433">
    <property type="entry name" value="Peptidase_M17"/>
    <property type="match status" value="1"/>
</dbReference>
<proteinExistence type="inferred from homology"/>
<reference evidence="10" key="2">
    <citation type="submission" date="2023-06" db="EMBL/GenBank/DDBJ databases">
        <authorList>
            <person name="Zeman M."/>
            <person name="Kubasova T."/>
            <person name="Jahodarova E."/>
            <person name="Nykrynova M."/>
            <person name="Rychlik I."/>
        </authorList>
    </citation>
    <scope>NUCLEOTIDE SEQUENCE</scope>
    <source>
        <strain evidence="10">ET39</strain>
    </source>
</reference>
<dbReference type="NCBIfam" id="NF002073">
    <property type="entry name" value="PRK00913.1-2"/>
    <property type="match status" value="1"/>
</dbReference>
<accession>A0ABT7UCW0</accession>
<evidence type="ECO:0000256" key="4">
    <source>
        <dbReference type="ARBA" id="ARBA00022801"/>
    </source>
</evidence>
<dbReference type="InterPro" id="IPR000819">
    <property type="entry name" value="Peptidase_M17_C"/>
</dbReference>
<dbReference type="SUPFAM" id="SSF53187">
    <property type="entry name" value="Zn-dependent exopeptidases"/>
    <property type="match status" value="1"/>
</dbReference>
<keyword evidence="4 10" id="KW-0378">Hydrolase</keyword>
<dbReference type="InterPro" id="IPR011356">
    <property type="entry name" value="Leucine_aapep/pepB"/>
</dbReference>
<dbReference type="PANTHER" id="PTHR11963:SF23">
    <property type="entry name" value="CYTOSOL AMINOPEPTIDASE"/>
    <property type="match status" value="1"/>
</dbReference>
<dbReference type="Pfam" id="PF02789">
    <property type="entry name" value="Peptidase_M17_N"/>
    <property type="match status" value="1"/>
</dbReference>
<evidence type="ECO:0000256" key="1">
    <source>
        <dbReference type="ARBA" id="ARBA00009528"/>
    </source>
</evidence>
<evidence type="ECO:0000313" key="10">
    <source>
        <dbReference type="EMBL" id="MDM8157446.1"/>
    </source>
</evidence>
<dbReference type="Pfam" id="PF00883">
    <property type="entry name" value="Peptidase_M17"/>
    <property type="match status" value="1"/>
</dbReference>
<evidence type="ECO:0000259" key="9">
    <source>
        <dbReference type="PROSITE" id="PS00631"/>
    </source>
</evidence>
<dbReference type="Proteomes" id="UP001529340">
    <property type="component" value="Unassembled WGS sequence"/>
</dbReference>
<dbReference type="EMBL" id="JAUDCG010000029">
    <property type="protein sequence ID" value="MDM8157446.1"/>
    <property type="molecule type" value="Genomic_DNA"/>
</dbReference>
<keyword evidence="2 10" id="KW-0031">Aminopeptidase</keyword>
<feature type="domain" description="Cytosol aminopeptidase" evidence="9">
    <location>
        <begin position="324"/>
        <end position="331"/>
    </location>
</feature>
<keyword evidence="11" id="KW-1185">Reference proteome</keyword>
<protein>
    <recommendedName>
        <fullName evidence="7">Probable cytosol aminopeptidase</fullName>
    </recommendedName>
    <alternativeName>
        <fullName evidence="8">Leucine aminopeptidase</fullName>
    </alternativeName>
    <alternativeName>
        <fullName evidence="5">Leucyl aminopeptidase</fullName>
    </alternativeName>
</protein>
<dbReference type="Gene3D" id="3.40.220.10">
    <property type="entry name" value="Leucine Aminopeptidase, subunit E, domain 1"/>
    <property type="match status" value="1"/>
</dbReference>
<gene>
    <name evidence="10" type="ORF">QUV96_07335</name>
</gene>
<evidence type="ECO:0000256" key="6">
    <source>
        <dbReference type="ARBA" id="ARBA00049972"/>
    </source>
</evidence>
<comment type="similarity">
    <text evidence="1">Belongs to the peptidase M17 family.</text>
</comment>
<dbReference type="RefSeq" id="WP_289607898.1">
    <property type="nucleotide sequence ID" value="NZ_JAUDCG010000029.1"/>
</dbReference>
<evidence type="ECO:0000256" key="3">
    <source>
        <dbReference type="ARBA" id="ARBA00022670"/>
    </source>
</evidence>
<dbReference type="PANTHER" id="PTHR11963">
    <property type="entry name" value="LEUCINE AMINOPEPTIDASE-RELATED"/>
    <property type="match status" value="1"/>
</dbReference>
<comment type="function">
    <text evidence="6">Presumably involved in the processing and regular turnover of intracellular proteins. Catalyzes the removal of unsubstituted N-terminal amino acids from various peptides.</text>
</comment>
<evidence type="ECO:0000313" key="11">
    <source>
        <dbReference type="Proteomes" id="UP001529340"/>
    </source>
</evidence>
<dbReference type="InterPro" id="IPR043472">
    <property type="entry name" value="Macro_dom-like"/>
</dbReference>
<dbReference type="PROSITE" id="PS00631">
    <property type="entry name" value="CYTOSOL_AP"/>
    <property type="match status" value="1"/>
</dbReference>
<dbReference type="SUPFAM" id="SSF52949">
    <property type="entry name" value="Macro domain-like"/>
    <property type="match status" value="1"/>
</dbReference>
<evidence type="ECO:0000256" key="5">
    <source>
        <dbReference type="ARBA" id="ARBA00033172"/>
    </source>
</evidence>